<feature type="region of interest" description="Disordered" evidence="1">
    <location>
        <begin position="85"/>
        <end position="261"/>
    </location>
</feature>
<evidence type="ECO:0000256" key="1">
    <source>
        <dbReference type="SAM" id="MobiDB-lite"/>
    </source>
</evidence>
<feature type="compositionally biased region" description="Polar residues" evidence="1">
    <location>
        <begin position="1"/>
        <end position="12"/>
    </location>
</feature>
<accession>A0A7S1G9X5</accession>
<dbReference type="AlphaFoldDB" id="A0A7S1G9X5"/>
<dbReference type="EMBL" id="HBFS01013577">
    <property type="protein sequence ID" value="CAD8915959.1"/>
    <property type="molecule type" value="Transcribed_RNA"/>
</dbReference>
<reference evidence="2" key="1">
    <citation type="submission" date="2021-01" db="EMBL/GenBank/DDBJ databases">
        <authorList>
            <person name="Corre E."/>
            <person name="Pelletier E."/>
            <person name="Niang G."/>
            <person name="Scheremetjew M."/>
            <person name="Finn R."/>
            <person name="Kale V."/>
            <person name="Holt S."/>
            <person name="Cochrane G."/>
            <person name="Meng A."/>
            <person name="Brown T."/>
            <person name="Cohen L."/>
        </authorList>
    </citation>
    <scope>NUCLEOTIDE SEQUENCE</scope>
    <source>
        <strain evidence="2">Ms1</strain>
    </source>
</reference>
<feature type="region of interest" description="Disordered" evidence="1">
    <location>
        <begin position="1"/>
        <end position="71"/>
    </location>
</feature>
<proteinExistence type="predicted"/>
<name>A0A7S1G9X5_9STRA</name>
<gene>
    <name evidence="2" type="ORF">BSP0115_LOCUS9216</name>
</gene>
<feature type="compositionally biased region" description="Polar residues" evidence="1">
    <location>
        <begin position="113"/>
        <end position="138"/>
    </location>
</feature>
<feature type="compositionally biased region" description="Gly residues" evidence="1">
    <location>
        <begin position="170"/>
        <end position="183"/>
    </location>
</feature>
<organism evidence="2">
    <name type="scientific">Bicosoecida sp. CB-2014</name>
    <dbReference type="NCBI Taxonomy" id="1486930"/>
    <lineage>
        <taxon>Eukaryota</taxon>
        <taxon>Sar</taxon>
        <taxon>Stramenopiles</taxon>
        <taxon>Bigyra</taxon>
        <taxon>Opalozoa</taxon>
        <taxon>Bicosoecida</taxon>
    </lineage>
</organism>
<protein>
    <submittedName>
        <fullName evidence="2">Uncharacterized protein</fullName>
    </submittedName>
</protein>
<evidence type="ECO:0000313" key="2">
    <source>
        <dbReference type="EMBL" id="CAD8915959.1"/>
    </source>
</evidence>
<sequence length="261" mass="25199">MAITPNKGSSPANAFVPSRPAGARGASERGRPAMGAAGDDGDGSDGGGGAGEDADGSEGGTEVFMPTVLMPLNTLESGEDLKHAGSLGLYGAHSGAQSGELSVRDHSGHDSSAARTGSTAHTGASGNSGLRGSAASHSSIEDSMPIGATIPVSSPGFAPLARVPSYEAGGSLGRGNSSFGGPGHDPIAPVAEVQVEESSRESAASSQAMSDGGAEPSPATAISVGGAAGGDRADDGADTPGGNDDSDDVALLSEDMLRGDV</sequence>